<feature type="region of interest" description="Disordered" evidence="8">
    <location>
        <begin position="1560"/>
        <end position="1581"/>
    </location>
</feature>
<dbReference type="PANTHER" id="PTHR31806:SF7">
    <property type="entry name" value="TRANSPORTER, PUTATIVE (AFU_ORTHOLOGUE AFUA_2G04690)-RELATED"/>
    <property type="match status" value="1"/>
</dbReference>
<evidence type="ECO:0000313" key="11">
    <source>
        <dbReference type="Proteomes" id="UP000275385"/>
    </source>
</evidence>
<feature type="transmembrane region" description="Helical" evidence="9">
    <location>
        <begin position="154"/>
        <end position="178"/>
    </location>
</feature>
<evidence type="ECO:0000256" key="5">
    <source>
        <dbReference type="ARBA" id="ARBA00022692"/>
    </source>
</evidence>
<feature type="compositionally biased region" description="Polar residues" evidence="8">
    <location>
        <begin position="737"/>
        <end position="756"/>
    </location>
</feature>
<dbReference type="GO" id="GO:0005886">
    <property type="term" value="C:plasma membrane"/>
    <property type="evidence" value="ECO:0007669"/>
    <property type="project" value="TreeGrafter"/>
</dbReference>
<feature type="compositionally biased region" description="Low complexity" evidence="8">
    <location>
        <begin position="810"/>
        <end position="819"/>
    </location>
</feature>
<feature type="region of interest" description="Disordered" evidence="8">
    <location>
        <begin position="528"/>
        <end position="560"/>
    </location>
</feature>
<feature type="transmembrane region" description="Helical" evidence="9">
    <location>
        <begin position="344"/>
        <end position="366"/>
    </location>
</feature>
<evidence type="ECO:0000256" key="3">
    <source>
        <dbReference type="ARBA" id="ARBA00022448"/>
    </source>
</evidence>
<accession>A0A420YGL8</accession>
<dbReference type="Proteomes" id="UP000275385">
    <property type="component" value="Unassembled WGS sequence"/>
</dbReference>
<feature type="compositionally biased region" description="Basic and acidic residues" evidence="8">
    <location>
        <begin position="714"/>
        <end position="726"/>
    </location>
</feature>
<sequence length="1676" mass="182743">MSADIETGRGALPEKGADASDVVTSGSENSVEDQYGSGFVGALRRFEGRMDAKIGIESEAISRKMPEDKVPVPWHQQLTMALLWASSTMNTSCFATGFLGWEFGLSLKQSIVITIFASILGGALTGFAATFGPASGLRQMSMSRFSFGWWPNKLIAALNAIVQVGWAAVACITGGLALTAVADGHLSLVVGIVILAVVAMLISLVGLRAILIYEKYAWIVFFIIFMIFFGETGKYADNTTPSSLEGSNLSAGVLSLLAVVYGSSASWCTMVSDYYVHYPVDVSRTKVFLMTTFGIAIPTSIGMVAGCVVSSALNNRPDWKATYEDDGIGFLIQEMIYPYGFAKLVLTLLVLSGINVNVISIYSAAISCQQFSRPFARVPRFIWTLFCFAVILGLALGGREQLNAYLQSFLSLLGYWCTSYFVIIFSEHWIFRKGKFENYDFDGYNDPARLPLGIAALTAFLLGAVAWIMGMVETWYVGPLGGLIGDDGGDVANEFTLVVTALVTPMEDDSTPILDNETEACVEEHVEAAEGETAGERAEPVNIPDKDAGSISHDSTLHQDVDDEQHDTILTSHEGDEASDVNDSTLHENAELTTQDLGPSTLERDIDSMLEQIQEPVDDGYFDHHDESVEQGAVVEDTTGDCSTVEGTAAEEDATHKEEPLTTRDNVEDETPQNVSEDEVHTHETQATQGDENAGDDGAEEISRDDDAVGPAEEPLKADDAVHDDDVVPDDDVVHEASTSSQDGHNNSQVNSLSPQTDRRTSLRTEALIQAAARAVVAKIEERAVAAVHSRRNSQRSNTYDNDVSLLSQAASPQPAESSMVHLSPTSWRRSRPNSPAQQISVPVSSEGDEGDSSSPHEADSDVFSDHSARSSLGSFEIPVEDDVKTPIRKVTDHEDHTISLSKTRSPRISNVSSISGISAYDKEEDFITSPRPKERTPRMPFRTPSSVRALQMSSPTPSVFNGASPRSHRRSGGGCGNGLTVSGLGSPMAPTQFSPKGRSTPPRLKSRKEAPLVLLHVTLLPLRWMWGEMIDGLDSAVKDGFVGDDKLGSLRDAWRQLQDRVGDTVLERGVLLPHPQNDYEVLEERLLEALELPLRRRARILQCGHYLGPSNMTDMGDESQSESEDEYGYAADPRNMTEKRHWCTTCRNEIKYEDLGPGKIFRINVYASNGLMKAGAWEACWREMERVDVEVEPIVDTPLQRDLERLTAFQAAGETRRREEEEQMAVEVVPAFHLPAQDVCFDEHPSSPPVIYASPPSPVQSASSPLPLARSPTPYDNSEERRLRDEARLREIYGPPPSPLPEVHISQEPDDATSTSVRPEPVTEEVRVDQQNPYRSLPGWDSASPSEEAHARRTQRRTRPSPYQSASLPELMLESVKVLLRDRKNVVILVLSVFLLFLAVRPRDHELGGYRIEVPLEQEYRFTKAPDTVSSAVGEVKENGMETSVRPMSASIVVDVVTYSTGDVKAATTSIELPEEAITSTAVKEDNKYTSASGLDASATSASESQSDESRFTHLEAESVNISDEPYTEIPAKATASVNELMSASPDSVFETLKVERNLSKDHTDSESPVTTEPAPTGVSLDTSMVSVDAAMETTITEKKVVRVVETITEIETVRVSVTSTESVPPAEATTVPSVGSHAPEMPVFELGGPYRLPEDLASEAEILGPLTLCGEVFC</sequence>
<feature type="region of interest" description="Disordered" evidence="8">
    <location>
        <begin position="633"/>
        <end position="765"/>
    </location>
</feature>
<keyword evidence="4" id="KW-0597">Phosphoprotein</keyword>
<keyword evidence="11" id="KW-1185">Reference proteome</keyword>
<comment type="subcellular location">
    <subcellularLocation>
        <location evidence="1">Membrane</location>
        <topology evidence="1">Multi-pass membrane protein</topology>
    </subcellularLocation>
</comment>
<dbReference type="PANTHER" id="PTHR31806">
    <property type="entry name" value="PURINE-CYTOSINE PERMEASE FCY2-RELATED"/>
    <property type="match status" value="1"/>
</dbReference>
<evidence type="ECO:0000313" key="10">
    <source>
        <dbReference type="EMBL" id="RKU47011.1"/>
    </source>
</evidence>
<organism evidence="10 11">
    <name type="scientific">Coniochaeta pulveracea</name>
    <dbReference type="NCBI Taxonomy" id="177199"/>
    <lineage>
        <taxon>Eukaryota</taxon>
        <taxon>Fungi</taxon>
        <taxon>Dikarya</taxon>
        <taxon>Ascomycota</taxon>
        <taxon>Pezizomycotina</taxon>
        <taxon>Sordariomycetes</taxon>
        <taxon>Sordariomycetidae</taxon>
        <taxon>Coniochaetales</taxon>
        <taxon>Coniochaetaceae</taxon>
        <taxon>Coniochaeta</taxon>
    </lineage>
</organism>
<dbReference type="GO" id="GO:0022857">
    <property type="term" value="F:transmembrane transporter activity"/>
    <property type="evidence" value="ECO:0007669"/>
    <property type="project" value="InterPro"/>
</dbReference>
<comment type="caution">
    <text evidence="10">The sequence shown here is derived from an EMBL/GenBank/DDBJ whole genome shotgun (WGS) entry which is preliminary data.</text>
</comment>
<feature type="compositionally biased region" description="Polar residues" evidence="8">
    <location>
        <begin position="944"/>
        <end position="962"/>
    </location>
</feature>
<reference evidence="10 11" key="1">
    <citation type="submission" date="2018-08" db="EMBL/GenBank/DDBJ databases">
        <title>Draft genome of the lignicolous fungus Coniochaeta pulveracea.</title>
        <authorList>
            <person name="Borstlap C.J."/>
            <person name="De Witt R.N."/>
            <person name="Botha A."/>
            <person name="Volschenk H."/>
        </authorList>
    </citation>
    <scope>NUCLEOTIDE SEQUENCE [LARGE SCALE GENOMIC DNA]</scope>
    <source>
        <strain evidence="10 11">CAB683</strain>
    </source>
</reference>
<evidence type="ECO:0000256" key="8">
    <source>
        <dbReference type="SAM" id="MobiDB-lite"/>
    </source>
</evidence>
<feature type="region of interest" description="Disordered" evidence="8">
    <location>
        <begin position="929"/>
        <end position="1005"/>
    </location>
</feature>
<feature type="transmembrane region" description="Helical" evidence="9">
    <location>
        <begin position="78"/>
        <end position="99"/>
    </location>
</feature>
<gene>
    <name evidence="10" type="ORF">DL546_008059</name>
</gene>
<evidence type="ECO:0000256" key="7">
    <source>
        <dbReference type="ARBA" id="ARBA00023136"/>
    </source>
</evidence>
<dbReference type="STRING" id="177199.A0A420YGL8"/>
<feature type="compositionally biased region" description="Basic and acidic residues" evidence="8">
    <location>
        <begin position="1279"/>
        <end position="1292"/>
    </location>
</feature>
<dbReference type="GO" id="GO:0000329">
    <property type="term" value="C:fungal-type vacuole membrane"/>
    <property type="evidence" value="ECO:0007669"/>
    <property type="project" value="TreeGrafter"/>
</dbReference>
<dbReference type="GO" id="GO:0015851">
    <property type="term" value="P:nucleobase transport"/>
    <property type="evidence" value="ECO:0007669"/>
    <property type="project" value="UniProtKB-ARBA"/>
</dbReference>
<feature type="transmembrane region" description="Helical" evidence="9">
    <location>
        <begin position="111"/>
        <end position="134"/>
    </location>
</feature>
<dbReference type="EMBL" id="QVQW01000011">
    <property type="protein sequence ID" value="RKU47011.1"/>
    <property type="molecule type" value="Genomic_DNA"/>
</dbReference>
<evidence type="ECO:0000256" key="9">
    <source>
        <dbReference type="SAM" id="Phobius"/>
    </source>
</evidence>
<feature type="compositionally biased region" description="Low complexity" evidence="8">
    <location>
        <begin position="1260"/>
        <end position="1275"/>
    </location>
</feature>
<proteinExistence type="inferred from homology"/>
<feature type="transmembrane region" description="Helical" evidence="9">
    <location>
        <begin position="253"/>
        <end position="276"/>
    </location>
</feature>
<name>A0A420YGL8_9PEZI</name>
<dbReference type="FunFam" id="1.10.4160.10:FF:000002">
    <property type="entry name" value="Purine-cytosine permease fcyB"/>
    <property type="match status" value="1"/>
</dbReference>
<feature type="compositionally biased region" description="Basic and acidic residues" evidence="8">
    <location>
        <begin position="528"/>
        <end position="548"/>
    </location>
</feature>
<evidence type="ECO:0000256" key="6">
    <source>
        <dbReference type="ARBA" id="ARBA00022989"/>
    </source>
</evidence>
<dbReference type="InterPro" id="IPR026030">
    <property type="entry name" value="Pur-cyt_permease_Fcy2/21/22"/>
</dbReference>
<dbReference type="InterPro" id="IPR001248">
    <property type="entry name" value="Pur-cyt_permease"/>
</dbReference>
<feature type="transmembrane region" description="Helical" evidence="9">
    <location>
        <begin position="288"/>
        <end position="313"/>
    </location>
</feature>
<feature type="compositionally biased region" description="Polar residues" evidence="8">
    <location>
        <begin position="1490"/>
        <end position="1506"/>
    </location>
</feature>
<feature type="compositionally biased region" description="Basic and acidic residues" evidence="8">
    <location>
        <begin position="855"/>
        <end position="869"/>
    </location>
</feature>
<dbReference type="OrthoDB" id="5428495at2759"/>
<feature type="transmembrane region" description="Helical" evidence="9">
    <location>
        <begin position="409"/>
        <end position="431"/>
    </location>
</feature>
<feature type="transmembrane region" description="Helical" evidence="9">
    <location>
        <begin position="216"/>
        <end position="233"/>
    </location>
</feature>
<evidence type="ECO:0000256" key="4">
    <source>
        <dbReference type="ARBA" id="ARBA00022553"/>
    </source>
</evidence>
<feature type="compositionally biased region" description="Polar residues" evidence="8">
    <location>
        <begin position="824"/>
        <end position="844"/>
    </location>
</feature>
<keyword evidence="6 9" id="KW-1133">Transmembrane helix</keyword>
<keyword evidence="5 9" id="KW-0812">Transmembrane</keyword>
<comment type="similarity">
    <text evidence="2">Belongs to the purine-cytosine permease (2.A.39) family.</text>
</comment>
<feature type="region of interest" description="Disordered" evidence="8">
    <location>
        <begin position="1488"/>
        <end position="1513"/>
    </location>
</feature>
<feature type="region of interest" description="Disordered" evidence="8">
    <location>
        <begin position="1"/>
        <end position="30"/>
    </location>
</feature>
<protein>
    <submittedName>
        <fullName evidence="10">Uncharacterized protein</fullName>
    </submittedName>
</protein>
<feature type="transmembrane region" description="Helical" evidence="9">
    <location>
        <begin position="378"/>
        <end position="397"/>
    </location>
</feature>
<keyword evidence="7 9" id="KW-0472">Membrane</keyword>
<feature type="compositionally biased region" description="Basic and acidic residues" evidence="8">
    <location>
        <begin position="653"/>
        <end position="666"/>
    </location>
</feature>
<feature type="transmembrane region" description="Helical" evidence="9">
    <location>
        <begin position="452"/>
        <end position="472"/>
    </location>
</feature>
<feature type="transmembrane region" description="Helical" evidence="9">
    <location>
        <begin position="184"/>
        <end position="204"/>
    </location>
</feature>
<evidence type="ECO:0000256" key="2">
    <source>
        <dbReference type="ARBA" id="ARBA00008974"/>
    </source>
</evidence>
<dbReference type="Pfam" id="PF02133">
    <property type="entry name" value="Transp_cyt_pur"/>
    <property type="match status" value="1"/>
</dbReference>
<dbReference type="Gene3D" id="1.10.4160.10">
    <property type="entry name" value="Hydantoin permease"/>
    <property type="match status" value="1"/>
</dbReference>
<evidence type="ECO:0000256" key="1">
    <source>
        <dbReference type="ARBA" id="ARBA00004141"/>
    </source>
</evidence>
<dbReference type="CDD" id="cd11484">
    <property type="entry name" value="SLC-NCS1sbd_CobB-like"/>
    <property type="match status" value="1"/>
</dbReference>
<feature type="region of interest" description="Disordered" evidence="8">
    <location>
        <begin position="810"/>
        <end position="878"/>
    </location>
</feature>
<keyword evidence="3" id="KW-0813">Transport</keyword>
<feature type="region of interest" description="Disordered" evidence="8">
    <location>
        <begin position="1246"/>
        <end position="1366"/>
    </location>
</feature>